<protein>
    <recommendedName>
        <fullName evidence="1">Schlafen AlbA-2 domain-containing protein</fullName>
    </recommendedName>
</protein>
<evidence type="ECO:0000313" key="3">
    <source>
        <dbReference type="Proteomes" id="UP001432059"/>
    </source>
</evidence>
<geneLocation type="plasmid" evidence="2 3">
    <name>pQD2021</name>
</geneLocation>
<dbReference type="Proteomes" id="UP001432059">
    <property type="component" value="Plasmid pQD2021"/>
</dbReference>
<dbReference type="KEGG" id="bpor:BPO_p0124"/>
<gene>
    <name evidence="2" type="ORF">BPO_p0124</name>
</gene>
<accession>A0AAU0F503</accession>
<feature type="domain" description="Schlafen AlbA-2" evidence="1">
    <location>
        <begin position="1"/>
        <end position="77"/>
    </location>
</feature>
<dbReference type="EMBL" id="CP136427">
    <property type="protein sequence ID" value="WOC53207.1"/>
    <property type="molecule type" value="Genomic_DNA"/>
</dbReference>
<evidence type="ECO:0000259" key="1">
    <source>
        <dbReference type="Pfam" id="PF04326"/>
    </source>
</evidence>
<keyword evidence="2" id="KW-0614">Plasmid</keyword>
<dbReference type="InterPro" id="IPR007421">
    <property type="entry name" value="Schlafen_AlbA_2_dom"/>
</dbReference>
<dbReference type="PANTHER" id="PTHR30595">
    <property type="entry name" value="GLPR-RELATED TRANSCRIPTIONAL REPRESSOR"/>
    <property type="match status" value="1"/>
</dbReference>
<reference evidence="2" key="1">
    <citation type="submission" date="2023-10" db="EMBL/GenBank/DDBJ databases">
        <title>Characterization and whole genome sequencing of a novel strain of Bergeyella porcorum QD2021 isolated from pig.</title>
        <authorList>
            <person name="Liu G."/>
            <person name="Chen C."/>
            <person name="Han X."/>
        </authorList>
    </citation>
    <scope>NUCLEOTIDE SEQUENCE</scope>
    <source>
        <strain evidence="2">QD2021</strain>
        <plasmid evidence="2">pQD2021</plasmid>
    </source>
</reference>
<organism evidence="2 3">
    <name type="scientific">Bergeyella porcorum</name>
    <dbReference type="NCBI Taxonomy" id="1735111"/>
    <lineage>
        <taxon>Bacteria</taxon>
        <taxon>Pseudomonadati</taxon>
        <taxon>Bacteroidota</taxon>
        <taxon>Flavobacteriia</taxon>
        <taxon>Flavobacteriales</taxon>
        <taxon>Weeksellaceae</taxon>
        <taxon>Bergeyella</taxon>
    </lineage>
</organism>
<proteinExistence type="predicted"/>
<dbReference type="InterPro" id="IPR038461">
    <property type="entry name" value="Schlafen_AlbA_2_dom_sf"/>
</dbReference>
<dbReference type="PANTHER" id="PTHR30595:SF6">
    <property type="entry name" value="SCHLAFEN ALBA-2 DOMAIN-CONTAINING PROTEIN"/>
    <property type="match status" value="1"/>
</dbReference>
<dbReference type="Gene3D" id="3.30.950.30">
    <property type="entry name" value="Schlafen, AAA domain"/>
    <property type="match status" value="1"/>
</dbReference>
<evidence type="ECO:0000313" key="2">
    <source>
        <dbReference type="EMBL" id="WOC53207.1"/>
    </source>
</evidence>
<dbReference type="Pfam" id="PF04326">
    <property type="entry name" value="SLFN_AlbA_2"/>
    <property type="match status" value="1"/>
</dbReference>
<sequence length="82" mass="9121">MSNSKGGRIIFGVEDKTGQIIGLDYEQIQNYSNKLANIANDRIKPQVFIQTEVVSVDNNKILIVEIDEGIAKPYKDRNGIIG</sequence>
<keyword evidence="3" id="KW-1185">Reference proteome</keyword>
<dbReference type="AlphaFoldDB" id="A0AAU0F503"/>
<name>A0AAU0F503_9FLAO</name>